<reference evidence="1 2" key="1">
    <citation type="journal article" date="2018" name="Microb. Genom.">
        <title>Deciphering the unexplored Leptospira diversity from soils uncovers genomic evolution to virulence.</title>
        <authorList>
            <person name="Thibeaux R."/>
            <person name="Iraola G."/>
            <person name="Ferres I."/>
            <person name="Bierque E."/>
            <person name="Girault D."/>
            <person name="Soupe-Gilbert M.E."/>
            <person name="Picardeau M."/>
            <person name="Goarant C."/>
        </authorList>
    </citation>
    <scope>NUCLEOTIDE SEQUENCE [LARGE SCALE GENOMIC DNA]</scope>
    <source>
        <strain evidence="1 2">ATI7-C-A5</strain>
    </source>
</reference>
<evidence type="ECO:0008006" key="3">
    <source>
        <dbReference type="Google" id="ProtNLM"/>
    </source>
</evidence>
<dbReference type="PROSITE" id="PS51257">
    <property type="entry name" value="PROKAR_LIPOPROTEIN"/>
    <property type="match status" value="1"/>
</dbReference>
<protein>
    <recommendedName>
        <fullName evidence="3">Lipoprotein</fullName>
    </recommendedName>
</protein>
<proteinExistence type="predicted"/>
<gene>
    <name evidence="1" type="ORF">CH379_012885</name>
</gene>
<evidence type="ECO:0000313" key="1">
    <source>
        <dbReference type="EMBL" id="MDV6236523.1"/>
    </source>
</evidence>
<dbReference type="AlphaFoldDB" id="A0AAE4QNZ9"/>
<organism evidence="1 2">
    <name type="scientific">Leptospira ellisii</name>
    <dbReference type="NCBI Taxonomy" id="2023197"/>
    <lineage>
        <taxon>Bacteria</taxon>
        <taxon>Pseudomonadati</taxon>
        <taxon>Spirochaetota</taxon>
        <taxon>Spirochaetia</taxon>
        <taxon>Leptospirales</taxon>
        <taxon>Leptospiraceae</taxon>
        <taxon>Leptospira</taxon>
    </lineage>
</organism>
<dbReference type="EMBL" id="NPEF02000014">
    <property type="protein sequence ID" value="MDV6236523.1"/>
    <property type="molecule type" value="Genomic_DNA"/>
</dbReference>
<keyword evidence="2" id="KW-1185">Reference proteome</keyword>
<dbReference type="Proteomes" id="UP000232122">
    <property type="component" value="Unassembled WGS sequence"/>
</dbReference>
<sequence length="226" mass="26294">MRLRIVNFFREDPARKIFLVLAFAATGCFPLRSDSAAFRFFPSELNSEQTKKIEILWRYVEDLKPRGLKTGSSFYERNSKFERYFGFSFSGPALRDWLRVRISGFKSDVSQDYAAHYHRGIVYLNREFFRFSLWEQTLVLVHEARHSDGTDFQHVVCPSGFPYLSLRKPETKLEGMAACDDREDGAYGFGAAFLFEMYCYGLYPENHGTELLGMYNSELGRIVAKR</sequence>
<comment type="caution">
    <text evidence="1">The sequence shown here is derived from an EMBL/GenBank/DDBJ whole genome shotgun (WGS) entry which is preliminary data.</text>
</comment>
<evidence type="ECO:0000313" key="2">
    <source>
        <dbReference type="Proteomes" id="UP000232122"/>
    </source>
</evidence>
<accession>A0AAE4QNZ9</accession>
<name>A0AAE4QNZ9_9LEPT</name>